<comment type="caution">
    <text evidence="9">The sequence shown here is derived from an EMBL/GenBank/DDBJ whole genome shotgun (WGS) entry which is preliminary data.</text>
</comment>
<dbReference type="GO" id="GO:0016757">
    <property type="term" value="F:glycosyltransferase activity"/>
    <property type="evidence" value="ECO:0007669"/>
    <property type="project" value="UniProtKB-KW"/>
</dbReference>
<sequence length="347" mass="38258">MTALPLYGGRVLVDGKAPPPTLSLIVPVKDEEVAIRPFLTRVVPILEGLAAQEGESWSWEILFIDDGSSDHTLAELVLANQREPRVCAISLSRNFGKEAALSAGIDHVLGDAVVPLDVDLQDPPEVLGEMLAKWRSGYEVVYGVRRNRLTDSLPKRLTADLYYRAHNWLSDDKIPEHAGDFRLLDRKVVEVIKQMPERNRFMKGLFAWSGFRQTAVEYDRAERAVGETKFNYLKLWKLAIDGITSASTVPLRVWSYVGALVAVIALGYAIYLIGRTILYGVDVAGYASIMVATLFLGGIQLLSLGVLGEYVGRILVEAKHRPIYVVRDRIGGPPTPPSEAAPSIPIV</sequence>
<evidence type="ECO:0000256" key="4">
    <source>
        <dbReference type="ARBA" id="ARBA00022692"/>
    </source>
</evidence>
<evidence type="ECO:0000313" key="10">
    <source>
        <dbReference type="Proteomes" id="UP001169764"/>
    </source>
</evidence>
<protein>
    <submittedName>
        <fullName evidence="9">Glycosyltransferase family 2 protein</fullName>
        <ecNumber evidence="9">2.4.-.-</ecNumber>
    </submittedName>
</protein>
<keyword evidence="5 7" id="KW-1133">Transmembrane helix</keyword>
<keyword evidence="4 7" id="KW-0812">Transmembrane</keyword>
<dbReference type="CDD" id="cd04187">
    <property type="entry name" value="DPM1_like_bac"/>
    <property type="match status" value="1"/>
</dbReference>
<accession>A0ABT8Y4Z1</accession>
<dbReference type="PANTHER" id="PTHR48090:SF1">
    <property type="entry name" value="PROPHAGE BACTOPRENOL GLUCOSYL TRANSFERASE HOMOLOG"/>
    <property type="match status" value="1"/>
</dbReference>
<dbReference type="InterPro" id="IPR001173">
    <property type="entry name" value="Glyco_trans_2-like"/>
</dbReference>
<keyword evidence="3 9" id="KW-0808">Transferase</keyword>
<dbReference type="EMBL" id="JAUOTP010000001">
    <property type="protein sequence ID" value="MDO6413389.1"/>
    <property type="molecule type" value="Genomic_DNA"/>
</dbReference>
<evidence type="ECO:0000256" key="3">
    <source>
        <dbReference type="ARBA" id="ARBA00022679"/>
    </source>
</evidence>
<keyword evidence="10" id="KW-1185">Reference proteome</keyword>
<evidence type="ECO:0000256" key="7">
    <source>
        <dbReference type="SAM" id="Phobius"/>
    </source>
</evidence>
<proteinExistence type="predicted"/>
<dbReference type="Gene3D" id="3.90.550.10">
    <property type="entry name" value="Spore Coat Polysaccharide Biosynthesis Protein SpsA, Chain A"/>
    <property type="match status" value="1"/>
</dbReference>
<gene>
    <name evidence="9" type="ORF">Q4F19_03245</name>
</gene>
<dbReference type="Pfam" id="PF00535">
    <property type="entry name" value="Glycos_transf_2"/>
    <property type="match status" value="1"/>
</dbReference>
<evidence type="ECO:0000256" key="2">
    <source>
        <dbReference type="ARBA" id="ARBA00022676"/>
    </source>
</evidence>
<evidence type="ECO:0000259" key="8">
    <source>
        <dbReference type="Pfam" id="PF00535"/>
    </source>
</evidence>
<dbReference type="PANTHER" id="PTHR48090">
    <property type="entry name" value="UNDECAPRENYL-PHOSPHATE 4-DEOXY-4-FORMAMIDO-L-ARABINOSE TRANSFERASE-RELATED"/>
    <property type="match status" value="1"/>
</dbReference>
<organism evidence="9 10">
    <name type="scientific">Sphingomonas natans</name>
    <dbReference type="NCBI Taxonomy" id="3063330"/>
    <lineage>
        <taxon>Bacteria</taxon>
        <taxon>Pseudomonadati</taxon>
        <taxon>Pseudomonadota</taxon>
        <taxon>Alphaproteobacteria</taxon>
        <taxon>Sphingomonadales</taxon>
        <taxon>Sphingomonadaceae</taxon>
        <taxon>Sphingomonas</taxon>
    </lineage>
</organism>
<dbReference type="Proteomes" id="UP001169764">
    <property type="component" value="Unassembled WGS sequence"/>
</dbReference>
<dbReference type="SUPFAM" id="SSF53448">
    <property type="entry name" value="Nucleotide-diphospho-sugar transferases"/>
    <property type="match status" value="1"/>
</dbReference>
<reference evidence="9" key="1">
    <citation type="submission" date="2023-07" db="EMBL/GenBank/DDBJ databases">
        <authorList>
            <person name="Kim M."/>
        </authorList>
    </citation>
    <scope>NUCLEOTIDE SEQUENCE</scope>
    <source>
        <strain evidence="9">BIUV-7</strain>
    </source>
</reference>
<keyword evidence="2 9" id="KW-0328">Glycosyltransferase</keyword>
<feature type="domain" description="Glycosyltransferase 2-like" evidence="8">
    <location>
        <begin position="23"/>
        <end position="190"/>
    </location>
</feature>
<feature type="transmembrane region" description="Helical" evidence="7">
    <location>
        <begin position="286"/>
        <end position="311"/>
    </location>
</feature>
<evidence type="ECO:0000256" key="1">
    <source>
        <dbReference type="ARBA" id="ARBA00004141"/>
    </source>
</evidence>
<dbReference type="InterPro" id="IPR029044">
    <property type="entry name" value="Nucleotide-diphossugar_trans"/>
</dbReference>
<evidence type="ECO:0000256" key="6">
    <source>
        <dbReference type="ARBA" id="ARBA00023136"/>
    </source>
</evidence>
<dbReference type="EC" id="2.4.-.-" evidence="9"/>
<dbReference type="InterPro" id="IPR050256">
    <property type="entry name" value="Glycosyltransferase_2"/>
</dbReference>
<comment type="subcellular location">
    <subcellularLocation>
        <location evidence="1">Membrane</location>
        <topology evidence="1">Multi-pass membrane protein</topology>
    </subcellularLocation>
</comment>
<name>A0ABT8Y4Z1_9SPHN</name>
<feature type="transmembrane region" description="Helical" evidence="7">
    <location>
        <begin position="253"/>
        <end position="274"/>
    </location>
</feature>
<evidence type="ECO:0000313" key="9">
    <source>
        <dbReference type="EMBL" id="MDO6413389.1"/>
    </source>
</evidence>
<dbReference type="RefSeq" id="WP_303539749.1">
    <property type="nucleotide sequence ID" value="NZ_JAUOTP010000001.1"/>
</dbReference>
<evidence type="ECO:0000256" key="5">
    <source>
        <dbReference type="ARBA" id="ARBA00022989"/>
    </source>
</evidence>
<keyword evidence="6 7" id="KW-0472">Membrane</keyword>